<evidence type="ECO:0000256" key="7">
    <source>
        <dbReference type="ARBA" id="ARBA00023242"/>
    </source>
</evidence>
<organism evidence="11 12">
    <name type="scientific">Babesia microti (strain RI)</name>
    <dbReference type="NCBI Taxonomy" id="1133968"/>
    <lineage>
        <taxon>Eukaryota</taxon>
        <taxon>Sar</taxon>
        <taxon>Alveolata</taxon>
        <taxon>Apicomplexa</taxon>
        <taxon>Aconoidasida</taxon>
        <taxon>Piroplasmida</taxon>
        <taxon>Babesiidae</taxon>
        <taxon>Babesia</taxon>
    </lineage>
</organism>
<dbReference type="SUPFAM" id="SSF50182">
    <property type="entry name" value="Sm-like ribonucleoproteins"/>
    <property type="match status" value="1"/>
</dbReference>
<comment type="similarity">
    <text evidence="2 9">Belongs to the snRNP Sm proteins family.</text>
</comment>
<keyword evidence="8 9" id="KW-0687">Ribonucleoprotein</keyword>
<dbReference type="GO" id="GO:0003723">
    <property type="term" value="F:RNA binding"/>
    <property type="evidence" value="ECO:0007669"/>
    <property type="project" value="UniProtKB-KW"/>
</dbReference>
<keyword evidence="12" id="KW-1185">Reference proteome</keyword>
<evidence type="ECO:0000313" key="12">
    <source>
        <dbReference type="Proteomes" id="UP000002899"/>
    </source>
</evidence>
<dbReference type="InterPro" id="IPR033871">
    <property type="entry name" value="LSm5"/>
</dbReference>
<keyword evidence="4 9" id="KW-0747">Spliceosome</keyword>
<dbReference type="AlphaFoldDB" id="A0A1R4AC70"/>
<name>A0A1R4AC70_BABMR</name>
<dbReference type="GO" id="GO:0000398">
    <property type="term" value="P:mRNA splicing, via spliceosome"/>
    <property type="evidence" value="ECO:0007669"/>
    <property type="project" value="TreeGrafter"/>
</dbReference>
<dbReference type="CDD" id="cd01732">
    <property type="entry name" value="LSm5"/>
    <property type="match status" value="1"/>
</dbReference>
<dbReference type="InterPro" id="IPR001163">
    <property type="entry name" value="Sm_dom_euk/arc"/>
</dbReference>
<dbReference type="PROSITE" id="PS52002">
    <property type="entry name" value="SM"/>
    <property type="match status" value="1"/>
</dbReference>
<evidence type="ECO:0000259" key="10">
    <source>
        <dbReference type="PROSITE" id="PS52002"/>
    </source>
</evidence>
<dbReference type="FunFam" id="2.30.30.100:FF:000041">
    <property type="entry name" value="U6 snRNA-associated Sm-like protein LSm5"/>
    <property type="match status" value="1"/>
</dbReference>
<evidence type="ECO:0000256" key="2">
    <source>
        <dbReference type="ARBA" id="ARBA00006850"/>
    </source>
</evidence>
<dbReference type="PANTHER" id="PTHR20971:SF0">
    <property type="entry name" value="U6 SNRNA-ASSOCIATED SM-LIKE PROTEIN LSM5"/>
    <property type="match status" value="1"/>
</dbReference>
<evidence type="ECO:0000256" key="5">
    <source>
        <dbReference type="ARBA" id="ARBA00022884"/>
    </source>
</evidence>
<dbReference type="Gene3D" id="2.30.30.100">
    <property type="match status" value="1"/>
</dbReference>
<dbReference type="PANTHER" id="PTHR20971">
    <property type="entry name" value="U6 SNRNA-ASSOCIATED PROTEIN"/>
    <property type="match status" value="1"/>
</dbReference>
<dbReference type="InterPro" id="IPR010920">
    <property type="entry name" value="LSM_dom_sf"/>
</dbReference>
<keyword evidence="6 9" id="KW-0508">mRNA splicing</keyword>
<evidence type="ECO:0000313" key="11">
    <source>
        <dbReference type="EMBL" id="SJK86613.1"/>
    </source>
</evidence>
<protein>
    <recommendedName>
        <fullName evidence="9">U6 snRNA-associated Sm-like protein LSm5</fullName>
    </recommendedName>
</protein>
<keyword evidence="7 9" id="KW-0539">Nucleus</keyword>
<dbReference type="EMBL" id="LN871598">
    <property type="protein sequence ID" value="SJK86613.1"/>
    <property type="molecule type" value="Genomic_DNA"/>
</dbReference>
<dbReference type="OrthoDB" id="429711at2759"/>
<reference evidence="11 12" key="3">
    <citation type="journal article" date="2016" name="Sci. Rep.">
        <title>Genome-wide diversity and gene expression profiling of Babesia microti isolates identify polymorphic genes that mediate host-pathogen interactions.</title>
        <authorList>
            <person name="Silva J.C."/>
            <person name="Cornillot E."/>
            <person name="McCracken C."/>
            <person name="Usmani-Brown S."/>
            <person name="Dwivedi A."/>
            <person name="Ifeonu O.O."/>
            <person name="Crabtree J."/>
            <person name="Gotia H.T."/>
            <person name="Virji A.Z."/>
            <person name="Reynes C."/>
            <person name="Colinge J."/>
            <person name="Kumar V."/>
            <person name="Lawres L."/>
            <person name="Pazzi J.E."/>
            <person name="Pablo J.V."/>
            <person name="Hung C."/>
            <person name="Brancato J."/>
            <person name="Kumari P."/>
            <person name="Orvis J."/>
            <person name="Tretina K."/>
            <person name="Chibucos M."/>
            <person name="Ott S."/>
            <person name="Sadzewicz L."/>
            <person name="Sengamalay N."/>
            <person name="Shetty A.C."/>
            <person name="Su Q."/>
            <person name="Tallon L."/>
            <person name="Fraser C.M."/>
            <person name="Frutos R."/>
            <person name="Molina D.M."/>
            <person name="Krause P.J."/>
            <person name="Ben Mamoun C."/>
        </authorList>
    </citation>
    <scope>NUCLEOTIDE SEQUENCE [LARGE SCALE GENOMIC DNA]</scope>
    <source>
        <strain evidence="11 12">RI</strain>
    </source>
</reference>
<dbReference type="Proteomes" id="UP000002899">
    <property type="component" value="Chromosome III"/>
</dbReference>
<keyword evidence="5 9" id="KW-0694">RNA-binding</keyword>
<dbReference type="Pfam" id="PF01423">
    <property type="entry name" value="LSM"/>
    <property type="match status" value="1"/>
</dbReference>
<dbReference type="InterPro" id="IPR047575">
    <property type="entry name" value="Sm"/>
</dbReference>
<evidence type="ECO:0000256" key="8">
    <source>
        <dbReference type="ARBA" id="ARBA00023274"/>
    </source>
</evidence>
<comment type="subunit">
    <text evidence="9">LSm subunits form a heteromer with a doughnut shape.</text>
</comment>
<evidence type="ECO:0000256" key="4">
    <source>
        <dbReference type="ARBA" id="ARBA00022728"/>
    </source>
</evidence>
<gene>
    <name evidence="9" type="primary">LSM5</name>
    <name evidence="11" type="ORF">BMR1_03g03865</name>
</gene>
<comment type="function">
    <text evidence="9">Plays a role in U6 snRNP assembly and function. Binds to the 3' end of U6 snRNA.</text>
</comment>
<dbReference type="GO" id="GO:0005688">
    <property type="term" value="C:U6 snRNP"/>
    <property type="evidence" value="ECO:0007669"/>
    <property type="project" value="TreeGrafter"/>
</dbReference>
<reference evidence="11 12" key="1">
    <citation type="journal article" date="2012" name="Nucleic Acids Res.">
        <title>Sequencing of the smallest Apicomplexan genome from the human pathogen Babesia microti.</title>
        <authorList>
            <person name="Cornillot E."/>
            <person name="Hadj-Kaddour K."/>
            <person name="Dassouli A."/>
            <person name="Noel B."/>
            <person name="Ranwez V."/>
            <person name="Vacherie B."/>
            <person name="Augagneur Y."/>
            <person name="Bres V."/>
            <person name="Duclos A."/>
            <person name="Randazzo S."/>
            <person name="Carcy B."/>
            <person name="Debierre-Grockiego F."/>
            <person name="Delbecq S."/>
            <person name="Moubri-Menage K."/>
            <person name="Shams-Eldin H."/>
            <person name="Usmani-Brown S."/>
            <person name="Bringaud F."/>
            <person name="Wincker P."/>
            <person name="Vivares C.P."/>
            <person name="Schwarz R.T."/>
            <person name="Schetters T.P."/>
            <person name="Krause P.J."/>
            <person name="Gorenflot A."/>
            <person name="Berry V."/>
            <person name="Barbe V."/>
            <person name="Ben Mamoun C."/>
        </authorList>
    </citation>
    <scope>NUCLEOTIDE SEQUENCE [LARGE SCALE GENOMIC DNA]</scope>
    <source>
        <strain evidence="11 12">RI</strain>
    </source>
</reference>
<evidence type="ECO:0000256" key="3">
    <source>
        <dbReference type="ARBA" id="ARBA00022664"/>
    </source>
</evidence>
<dbReference type="GO" id="GO:1990726">
    <property type="term" value="C:Lsm1-7-Pat1 complex"/>
    <property type="evidence" value="ECO:0007669"/>
    <property type="project" value="TreeGrafter"/>
</dbReference>
<dbReference type="GO" id="GO:0046540">
    <property type="term" value="C:U4/U6 x U5 tri-snRNP complex"/>
    <property type="evidence" value="ECO:0007669"/>
    <property type="project" value="TreeGrafter"/>
</dbReference>
<accession>A0A1R4AC70</accession>
<keyword evidence="3 9" id="KW-0507">mRNA processing</keyword>
<dbReference type="VEuPathDB" id="PiroplasmaDB:BMR1_03g03865"/>
<evidence type="ECO:0000256" key="6">
    <source>
        <dbReference type="ARBA" id="ARBA00023187"/>
    </source>
</evidence>
<dbReference type="GO" id="GO:0005681">
    <property type="term" value="C:spliceosomal complex"/>
    <property type="evidence" value="ECO:0007669"/>
    <property type="project" value="UniProtKB-KW"/>
</dbReference>
<reference evidence="11 12" key="2">
    <citation type="journal article" date="2013" name="PLoS ONE">
        <title>Whole genome mapping and re-organization of the nuclear and mitochondrial genomes of Babesia microti isolates.</title>
        <authorList>
            <person name="Cornillot E."/>
            <person name="Dassouli A."/>
            <person name="Garg A."/>
            <person name="Pachikara N."/>
            <person name="Randazzo S."/>
            <person name="Depoix D."/>
            <person name="Carcy B."/>
            <person name="Delbecq S."/>
            <person name="Frutos R."/>
            <person name="Silva J.C."/>
            <person name="Sutton R."/>
            <person name="Krause P.J."/>
            <person name="Mamoun C.B."/>
        </authorList>
    </citation>
    <scope>NUCLEOTIDE SEQUENCE [LARGE SCALE GENOMIC DNA]</scope>
    <source>
        <strain evidence="11 12">RI</strain>
    </source>
</reference>
<dbReference type="SMART" id="SM00651">
    <property type="entry name" value="Sm"/>
    <property type="match status" value="1"/>
</dbReference>
<evidence type="ECO:0000256" key="9">
    <source>
        <dbReference type="RuleBase" id="RU365055"/>
    </source>
</evidence>
<sequence length="87" mass="9797">MSTIEGGPCYLPLALVDKCIGNRMWIIMKNDKELDGILCGFDDYMNMVLEDVKEYTYSPQGHTVENIDKCLLNGNNIVMLIPRGKSP</sequence>
<comment type="subcellular location">
    <subcellularLocation>
        <location evidence="1 9">Nucleus</location>
    </subcellularLocation>
</comment>
<proteinExistence type="inferred from homology"/>
<feature type="domain" description="Sm" evidence="10">
    <location>
        <begin position="11"/>
        <end position="86"/>
    </location>
</feature>
<evidence type="ECO:0000256" key="1">
    <source>
        <dbReference type="ARBA" id="ARBA00004123"/>
    </source>
</evidence>